<organism evidence="1 2">
    <name type="scientific">Peronosclerospora sorghi</name>
    <dbReference type="NCBI Taxonomy" id="230839"/>
    <lineage>
        <taxon>Eukaryota</taxon>
        <taxon>Sar</taxon>
        <taxon>Stramenopiles</taxon>
        <taxon>Oomycota</taxon>
        <taxon>Peronosporomycetes</taxon>
        <taxon>Peronosporales</taxon>
        <taxon>Peronosporaceae</taxon>
        <taxon>Peronosclerospora</taxon>
    </lineage>
</organism>
<evidence type="ECO:0000313" key="2">
    <source>
        <dbReference type="Proteomes" id="UP001163321"/>
    </source>
</evidence>
<sequence length="95" mass="11113">MLQTKCTPVHYSPEPIMFKVRMKISQENKQNARLASGISICHRVLMIAQEDKLPHFSFIQSKMSHLADYVINVIRLSYPTSNEAKVPFHSQWRHF</sequence>
<protein>
    <submittedName>
        <fullName evidence="1">Uncharacterized protein</fullName>
    </submittedName>
</protein>
<comment type="caution">
    <text evidence="1">The sequence shown here is derived from an EMBL/GenBank/DDBJ whole genome shotgun (WGS) entry which is preliminary data.</text>
</comment>
<dbReference type="EMBL" id="CM047586">
    <property type="protein sequence ID" value="KAI9909690.1"/>
    <property type="molecule type" value="Genomic_DNA"/>
</dbReference>
<evidence type="ECO:0000313" key="1">
    <source>
        <dbReference type="EMBL" id="KAI9909690.1"/>
    </source>
</evidence>
<accession>A0ACC0VTM7</accession>
<gene>
    <name evidence="1" type="ORF">PsorP6_014647</name>
</gene>
<reference evidence="1 2" key="1">
    <citation type="journal article" date="2022" name="bioRxiv">
        <title>The genome of the oomycete Peronosclerospora sorghi, a cosmopolitan pathogen of maize and sorghum, is inflated with dispersed pseudogenes.</title>
        <authorList>
            <person name="Fletcher K."/>
            <person name="Martin F."/>
            <person name="Isakeit T."/>
            <person name="Cavanaugh K."/>
            <person name="Magill C."/>
            <person name="Michelmore R."/>
        </authorList>
    </citation>
    <scope>NUCLEOTIDE SEQUENCE [LARGE SCALE GENOMIC DNA]</scope>
    <source>
        <strain evidence="1">P6</strain>
    </source>
</reference>
<proteinExistence type="predicted"/>
<keyword evidence="2" id="KW-1185">Reference proteome</keyword>
<dbReference type="Proteomes" id="UP001163321">
    <property type="component" value="Chromosome 7"/>
</dbReference>
<name>A0ACC0VTM7_9STRA</name>